<comment type="catalytic activity">
    <reaction evidence="6">
        <text>a hydroperoxide + [thioredoxin]-dithiol = an alcohol + [thioredoxin]-disulfide + H2O</text>
        <dbReference type="Rhea" id="RHEA:62620"/>
        <dbReference type="Rhea" id="RHEA-COMP:10698"/>
        <dbReference type="Rhea" id="RHEA-COMP:10700"/>
        <dbReference type="ChEBI" id="CHEBI:15377"/>
        <dbReference type="ChEBI" id="CHEBI:29950"/>
        <dbReference type="ChEBI" id="CHEBI:30879"/>
        <dbReference type="ChEBI" id="CHEBI:35924"/>
        <dbReference type="ChEBI" id="CHEBI:50058"/>
        <dbReference type="EC" id="1.11.1.24"/>
    </reaction>
</comment>
<dbReference type="Pfam" id="PF08534">
    <property type="entry name" value="Redoxin"/>
    <property type="match status" value="1"/>
</dbReference>
<evidence type="ECO:0000259" key="7">
    <source>
        <dbReference type="PROSITE" id="PS51352"/>
    </source>
</evidence>
<organism evidence="8 9">
    <name type="scientific">Priestia taiwanensis</name>
    <dbReference type="NCBI Taxonomy" id="1347902"/>
    <lineage>
        <taxon>Bacteria</taxon>
        <taxon>Bacillati</taxon>
        <taxon>Bacillota</taxon>
        <taxon>Bacilli</taxon>
        <taxon>Bacillales</taxon>
        <taxon>Bacillaceae</taxon>
        <taxon>Priestia</taxon>
    </lineage>
</organism>
<keyword evidence="3 6" id="KW-0560">Oxidoreductase</keyword>
<keyword evidence="9" id="KW-1185">Reference proteome</keyword>
<sequence>MKMCIFLVILVALSHKNDYYLRCNYLFERVKIMANITFKGNAVTLLGNEVKVGDKAPDFNVLANDLSAVTLKDTTGNVRIISVVPSIDTGVCDAQTRRFNEEATKIGGVKVLTISCDLPFAQKRWCASNGLEDVVTLSDHREVSFGENYGVHIKELRLLARAVFVLDAEDNVTHVEYVSEATNHPNYEVALEAARQAK</sequence>
<evidence type="ECO:0000256" key="6">
    <source>
        <dbReference type="HAMAP-Rule" id="MF_00269"/>
    </source>
</evidence>
<evidence type="ECO:0000256" key="5">
    <source>
        <dbReference type="ARBA" id="ARBA00023284"/>
    </source>
</evidence>
<dbReference type="SUPFAM" id="SSF52833">
    <property type="entry name" value="Thioredoxin-like"/>
    <property type="match status" value="1"/>
</dbReference>
<protein>
    <recommendedName>
        <fullName evidence="6">Thiol peroxidase</fullName>
        <shortName evidence="6">Tpx</shortName>
        <ecNumber evidence="6">1.11.1.24</ecNumber>
    </recommendedName>
    <alternativeName>
        <fullName evidence="6">Peroxiredoxin tpx</fullName>
        <shortName evidence="6">Prx</shortName>
    </alternativeName>
    <alternativeName>
        <fullName evidence="6">Thioredoxin peroxidase</fullName>
    </alternativeName>
    <alternativeName>
        <fullName evidence="6">Thioredoxin-dependent peroxiredoxin</fullName>
    </alternativeName>
</protein>
<dbReference type="NCBIfam" id="NF001808">
    <property type="entry name" value="PRK00522.1"/>
    <property type="match status" value="1"/>
</dbReference>
<dbReference type="InterPro" id="IPR018219">
    <property type="entry name" value="Tpx_CS"/>
</dbReference>
<dbReference type="PANTHER" id="PTHR43110:SF1">
    <property type="entry name" value="THIOL PEROXIDASE"/>
    <property type="match status" value="1"/>
</dbReference>
<evidence type="ECO:0000313" key="8">
    <source>
        <dbReference type="EMBL" id="GGE77147.1"/>
    </source>
</evidence>
<keyword evidence="1 6" id="KW-0575">Peroxidase</keyword>
<dbReference type="InterPro" id="IPR002065">
    <property type="entry name" value="TPX"/>
</dbReference>
<feature type="domain" description="Thioredoxin" evidence="7">
    <location>
        <begin position="50"/>
        <end position="198"/>
    </location>
</feature>
<proteinExistence type="inferred from homology"/>
<dbReference type="PROSITE" id="PS01265">
    <property type="entry name" value="TPX"/>
    <property type="match status" value="1"/>
</dbReference>
<dbReference type="InterPro" id="IPR013766">
    <property type="entry name" value="Thioredoxin_domain"/>
</dbReference>
<reference evidence="8" key="2">
    <citation type="submission" date="2020-09" db="EMBL/GenBank/DDBJ databases">
        <authorList>
            <person name="Sun Q."/>
            <person name="Zhou Y."/>
        </authorList>
    </citation>
    <scope>NUCLEOTIDE SEQUENCE</scope>
    <source>
        <strain evidence="8">CGMCC 1.12698</strain>
    </source>
</reference>
<evidence type="ECO:0000256" key="2">
    <source>
        <dbReference type="ARBA" id="ARBA00022862"/>
    </source>
</evidence>
<dbReference type="EMBL" id="BMFK01000002">
    <property type="protein sequence ID" value="GGE77147.1"/>
    <property type="molecule type" value="Genomic_DNA"/>
</dbReference>
<keyword evidence="4 6" id="KW-1015">Disulfide bond</keyword>
<dbReference type="Gene3D" id="3.40.30.10">
    <property type="entry name" value="Glutaredoxin"/>
    <property type="match status" value="1"/>
</dbReference>
<dbReference type="PROSITE" id="PS51352">
    <property type="entry name" value="THIOREDOXIN_2"/>
    <property type="match status" value="1"/>
</dbReference>
<feature type="disulfide bond" description="Redox-active" evidence="6">
    <location>
        <begin position="92"/>
        <end position="126"/>
    </location>
</feature>
<comment type="function">
    <text evidence="6">Thiol-specific peroxidase that catalyzes the reduction of hydrogen peroxide and organic hydroperoxides to water and alcohols, respectively. Plays a role in cell protection against oxidative stress by detoxifying peroxides.</text>
</comment>
<dbReference type="EC" id="1.11.1.24" evidence="6"/>
<dbReference type="CDD" id="cd03014">
    <property type="entry name" value="PRX_Atyp2cys"/>
    <property type="match status" value="1"/>
</dbReference>
<dbReference type="AlphaFoldDB" id="A0A917ERG4"/>
<comment type="subunit">
    <text evidence="6">Homodimer.</text>
</comment>
<dbReference type="Proteomes" id="UP000605259">
    <property type="component" value="Unassembled WGS sequence"/>
</dbReference>
<evidence type="ECO:0000256" key="4">
    <source>
        <dbReference type="ARBA" id="ARBA00023157"/>
    </source>
</evidence>
<evidence type="ECO:0000313" key="9">
    <source>
        <dbReference type="Proteomes" id="UP000605259"/>
    </source>
</evidence>
<feature type="active site" description="Cysteine sulfenic acid (-SOH) intermediate" evidence="6">
    <location>
        <position position="92"/>
    </location>
</feature>
<name>A0A917ERG4_9BACI</name>
<comment type="caution">
    <text evidence="8">The sequence shown here is derived from an EMBL/GenBank/DDBJ whole genome shotgun (WGS) entry which is preliminary data.</text>
</comment>
<keyword evidence="5 6" id="KW-0676">Redox-active center</keyword>
<dbReference type="PANTHER" id="PTHR43110">
    <property type="entry name" value="THIOL PEROXIDASE"/>
    <property type="match status" value="1"/>
</dbReference>
<evidence type="ECO:0000256" key="1">
    <source>
        <dbReference type="ARBA" id="ARBA00022559"/>
    </source>
</evidence>
<dbReference type="InterPro" id="IPR013740">
    <property type="entry name" value="Redoxin"/>
</dbReference>
<comment type="similarity">
    <text evidence="6">Belongs to the peroxiredoxin family. Tpx subfamily.</text>
</comment>
<dbReference type="GO" id="GO:0008379">
    <property type="term" value="F:thioredoxin peroxidase activity"/>
    <property type="evidence" value="ECO:0007669"/>
    <property type="project" value="UniProtKB-UniRule"/>
</dbReference>
<gene>
    <name evidence="6 8" type="primary">tpx</name>
    <name evidence="8" type="ORF">GCM10007140_28520</name>
</gene>
<dbReference type="HAMAP" id="MF_00269">
    <property type="entry name" value="Tpx"/>
    <property type="match status" value="1"/>
</dbReference>
<accession>A0A917ERG4</accession>
<reference evidence="8" key="1">
    <citation type="journal article" date="2014" name="Int. J. Syst. Evol. Microbiol.">
        <title>Complete genome sequence of Corynebacterium casei LMG S-19264T (=DSM 44701T), isolated from a smear-ripened cheese.</title>
        <authorList>
            <consortium name="US DOE Joint Genome Institute (JGI-PGF)"/>
            <person name="Walter F."/>
            <person name="Albersmeier A."/>
            <person name="Kalinowski J."/>
            <person name="Ruckert C."/>
        </authorList>
    </citation>
    <scope>NUCLEOTIDE SEQUENCE</scope>
    <source>
        <strain evidence="8">CGMCC 1.12698</strain>
    </source>
</reference>
<evidence type="ECO:0000256" key="3">
    <source>
        <dbReference type="ARBA" id="ARBA00023002"/>
    </source>
</evidence>
<comment type="miscellaneous">
    <text evidence="6">The active site is a conserved redox-active cysteine residue, the peroxidatic cysteine (C(P)), which makes the nucleophilic attack on the peroxide substrate. The peroxide oxidizes the C(P)-SH to cysteine sulfenic acid (C(P)-SOH), which then reacts with another cysteine residue, the resolving cysteine (C(R)), to form a disulfide bridge. The disulfide is subsequently reduced by an appropriate electron donor to complete the catalytic cycle. In this atypical 2-Cys peroxiredoxin, C(R) is present in the same subunit to form an intramolecular disulfide. The disulfide is subsequently reduced by thioredoxin.</text>
</comment>
<dbReference type="InterPro" id="IPR050455">
    <property type="entry name" value="Tpx_Peroxidase_subfamily"/>
</dbReference>
<keyword evidence="2 6" id="KW-0049">Antioxidant</keyword>
<dbReference type="InterPro" id="IPR036249">
    <property type="entry name" value="Thioredoxin-like_sf"/>
</dbReference>